<evidence type="ECO:0000259" key="2">
    <source>
        <dbReference type="Pfam" id="PF07790"/>
    </source>
</evidence>
<comment type="caution">
    <text evidence="3">The sequence shown here is derived from an EMBL/GenBank/DDBJ whole genome shotgun (WGS) entry which is preliminary data.</text>
</comment>
<feature type="transmembrane region" description="Helical" evidence="1">
    <location>
        <begin position="20"/>
        <end position="42"/>
    </location>
</feature>
<keyword evidence="1" id="KW-1133">Transmembrane helix</keyword>
<keyword evidence="1" id="KW-0472">Membrane</keyword>
<evidence type="ECO:0000313" key="3">
    <source>
        <dbReference type="EMBL" id="MFC6824684.1"/>
    </source>
</evidence>
<dbReference type="RefSeq" id="WP_379693921.1">
    <property type="nucleotide sequence ID" value="NZ_JBHSXH010000009.1"/>
</dbReference>
<dbReference type="InterPro" id="IPR013373">
    <property type="entry name" value="Flagellin/pilin_N_arc"/>
</dbReference>
<protein>
    <submittedName>
        <fullName evidence="3">Type IV pilin</fullName>
    </submittedName>
</protein>
<dbReference type="NCBIfam" id="TIGR02537">
    <property type="entry name" value="arch_flag_Nterm"/>
    <property type="match status" value="1"/>
</dbReference>
<organism evidence="3 4">
    <name type="scientific">Halopelagius fulvigenes</name>
    <dbReference type="NCBI Taxonomy" id="1198324"/>
    <lineage>
        <taxon>Archaea</taxon>
        <taxon>Methanobacteriati</taxon>
        <taxon>Methanobacteriota</taxon>
        <taxon>Stenosarchaea group</taxon>
        <taxon>Halobacteria</taxon>
        <taxon>Halobacteriales</taxon>
        <taxon>Haloferacaceae</taxon>
    </lineage>
</organism>
<dbReference type="Pfam" id="PF07790">
    <property type="entry name" value="Pilin_N"/>
    <property type="match status" value="1"/>
</dbReference>
<name>A0ABD5TWS3_9EURY</name>
<dbReference type="Proteomes" id="UP001596408">
    <property type="component" value="Unassembled WGS sequence"/>
</dbReference>
<dbReference type="EMBL" id="JBHSXH010000009">
    <property type="protein sequence ID" value="MFC6824684.1"/>
    <property type="molecule type" value="Genomic_DNA"/>
</dbReference>
<evidence type="ECO:0000313" key="4">
    <source>
        <dbReference type="Proteomes" id="UP001596408"/>
    </source>
</evidence>
<proteinExistence type="predicted"/>
<reference evidence="3 4" key="1">
    <citation type="journal article" date="2019" name="Int. J. Syst. Evol. Microbiol.">
        <title>The Global Catalogue of Microorganisms (GCM) 10K type strain sequencing project: providing services to taxonomists for standard genome sequencing and annotation.</title>
        <authorList>
            <consortium name="The Broad Institute Genomics Platform"/>
            <consortium name="The Broad Institute Genome Sequencing Center for Infectious Disease"/>
            <person name="Wu L."/>
            <person name="Ma J."/>
        </authorList>
    </citation>
    <scope>NUCLEOTIDE SEQUENCE [LARGE SCALE GENOMIC DNA]</scope>
    <source>
        <strain evidence="3 4">YIM 94188</strain>
    </source>
</reference>
<dbReference type="InterPro" id="IPR012859">
    <property type="entry name" value="Pilin_N_archaeal"/>
</dbReference>
<sequence>MCSLGPSRPLLRPTRGVSPVVGAALLFVVAILLATTLAVMAFEFADALREPTPQVAFETEYVADGAGNGGNGAYVNVSHVAGDVADGSIVYVRDESGNEIAWRSIRAGESTVSPGGRVHIDGRGSDGVLDAVCEAGQTYYVVVERPDDTSAILREVTIPRDPTSTSPEC</sequence>
<feature type="domain" description="Archaeal Type IV pilin N-terminal" evidence="2">
    <location>
        <begin position="15"/>
        <end position="88"/>
    </location>
</feature>
<keyword evidence="4" id="KW-1185">Reference proteome</keyword>
<keyword evidence="1" id="KW-0812">Transmembrane</keyword>
<dbReference type="AlphaFoldDB" id="A0ABD5TWS3"/>
<evidence type="ECO:0000256" key="1">
    <source>
        <dbReference type="SAM" id="Phobius"/>
    </source>
</evidence>
<gene>
    <name evidence="3" type="ORF">ACFQEV_06685</name>
</gene>
<accession>A0ABD5TWS3</accession>